<dbReference type="AlphaFoldDB" id="A0A939FC96"/>
<reference evidence="1" key="1">
    <citation type="submission" date="2021-03" db="EMBL/GenBank/DDBJ databases">
        <title>Streptomyces poriferae sp. nov., a novel marine sponge-derived Actinobacteria species with anti-MRSA activity.</title>
        <authorList>
            <person name="Sandoval-Powers M."/>
            <person name="Kralova S."/>
            <person name="Nguyen G.-S."/>
            <person name="Fawwal D."/>
            <person name="Degnes K."/>
            <person name="Klinkenberg G."/>
            <person name="Sletta H."/>
            <person name="Wentzel A."/>
            <person name="Liles M.R."/>
        </authorList>
    </citation>
    <scope>NUCLEOTIDE SEQUENCE</scope>
    <source>
        <strain evidence="1">DSM 41794</strain>
    </source>
</reference>
<gene>
    <name evidence="1" type="ORF">J0695_23800</name>
</gene>
<comment type="caution">
    <text evidence="1">The sequence shown here is derived from an EMBL/GenBank/DDBJ whole genome shotgun (WGS) entry which is preliminary data.</text>
</comment>
<evidence type="ECO:0000313" key="2">
    <source>
        <dbReference type="Proteomes" id="UP000664167"/>
    </source>
</evidence>
<name>A0A939FC96_9ACTN</name>
<evidence type="ECO:0000313" key="1">
    <source>
        <dbReference type="EMBL" id="MBO0514797.1"/>
    </source>
</evidence>
<dbReference type="EMBL" id="JAFLRJ010000231">
    <property type="protein sequence ID" value="MBO0514797.1"/>
    <property type="molecule type" value="Genomic_DNA"/>
</dbReference>
<dbReference type="Proteomes" id="UP000664167">
    <property type="component" value="Unassembled WGS sequence"/>
</dbReference>
<protein>
    <submittedName>
        <fullName evidence="1">Uncharacterized protein</fullName>
    </submittedName>
</protein>
<accession>A0A939FC96</accession>
<proteinExistence type="predicted"/>
<keyword evidence="2" id="KW-1185">Reference proteome</keyword>
<sequence>MRISVTRGGRPVAALTGWDLKLAADALRFQLTEGRASRRAVTLLAALEAAESSNHLEPCTCGSVEHHVADCPELSRKRLRLV</sequence>
<organism evidence="1 2">
    <name type="scientific">Streptomyces beijiangensis</name>
    <dbReference type="NCBI Taxonomy" id="163361"/>
    <lineage>
        <taxon>Bacteria</taxon>
        <taxon>Bacillati</taxon>
        <taxon>Actinomycetota</taxon>
        <taxon>Actinomycetes</taxon>
        <taxon>Kitasatosporales</taxon>
        <taxon>Streptomycetaceae</taxon>
        <taxon>Streptomyces</taxon>
    </lineage>
</organism>
<dbReference type="RefSeq" id="WP_206964633.1">
    <property type="nucleotide sequence ID" value="NZ_BAAAJJ010000002.1"/>
</dbReference>